<reference evidence="2 3" key="1">
    <citation type="submission" date="2018-12" db="EMBL/GenBank/DDBJ databases">
        <title>Draft Genome Sequence of Chryseobacterium arthrosphaerae strain ED882-96 Isolated from the Blood of a Patient with Liver Cirrhosis in Taiwan.</title>
        <authorList>
            <person name="Lin J.-N."/>
            <person name="Lai C.-H."/>
            <person name="Yang C.-H."/>
            <person name="Huang Y.-H."/>
        </authorList>
    </citation>
    <scope>NUCLEOTIDE SEQUENCE [LARGE SCALE GENOMIC DNA]</scope>
    <source>
        <strain evidence="2 3">ED882-96</strain>
    </source>
</reference>
<name>A0A432DSL4_9FLAO</name>
<protein>
    <submittedName>
        <fullName evidence="2">Uncharacterized protein</fullName>
    </submittedName>
</protein>
<sequence>MIRQESPQELKQLSIFDLFENTGETVAVLAPPKKQHQPKDRPARETNAYQSPADLFSSAMQQPYTLPVSNGNKTFNGKEQK</sequence>
<dbReference type="AlphaFoldDB" id="A0A432DSL4"/>
<evidence type="ECO:0000256" key="1">
    <source>
        <dbReference type="SAM" id="MobiDB-lite"/>
    </source>
</evidence>
<feature type="region of interest" description="Disordered" evidence="1">
    <location>
        <begin position="29"/>
        <end position="81"/>
    </location>
</feature>
<organism evidence="2 3">
    <name type="scientific">Chryseobacterium arthrosphaerae</name>
    <dbReference type="NCBI Taxonomy" id="651561"/>
    <lineage>
        <taxon>Bacteria</taxon>
        <taxon>Pseudomonadati</taxon>
        <taxon>Bacteroidota</taxon>
        <taxon>Flavobacteriia</taxon>
        <taxon>Flavobacteriales</taxon>
        <taxon>Weeksellaceae</taxon>
        <taxon>Chryseobacterium group</taxon>
        <taxon>Chryseobacterium</taxon>
    </lineage>
</organism>
<comment type="caution">
    <text evidence="2">The sequence shown here is derived from an EMBL/GenBank/DDBJ whole genome shotgun (WGS) entry which is preliminary data.</text>
</comment>
<evidence type="ECO:0000313" key="2">
    <source>
        <dbReference type="EMBL" id="RTZ46132.1"/>
    </source>
</evidence>
<dbReference type="EMBL" id="RYFC01000003">
    <property type="protein sequence ID" value="RTZ46132.1"/>
    <property type="molecule type" value="Genomic_DNA"/>
</dbReference>
<accession>A0A432DSL4</accession>
<evidence type="ECO:0000313" key="3">
    <source>
        <dbReference type="Proteomes" id="UP000276953"/>
    </source>
</evidence>
<feature type="compositionally biased region" description="Polar residues" evidence="1">
    <location>
        <begin position="58"/>
        <end position="75"/>
    </location>
</feature>
<dbReference type="Proteomes" id="UP000276953">
    <property type="component" value="Unassembled WGS sequence"/>
</dbReference>
<proteinExistence type="predicted"/>
<gene>
    <name evidence="2" type="ORF">EJ377_16830</name>
</gene>